<dbReference type="GO" id="GO:0008168">
    <property type="term" value="F:methyltransferase activity"/>
    <property type="evidence" value="ECO:0007669"/>
    <property type="project" value="UniProtKB-KW"/>
</dbReference>
<comment type="similarity">
    <text evidence="1">Belongs to the methyltransferase superfamily. LaeA methyltransferase family.</text>
</comment>
<dbReference type="CDD" id="cd02440">
    <property type="entry name" value="AdoMet_MTases"/>
    <property type="match status" value="1"/>
</dbReference>
<feature type="region of interest" description="Disordered" evidence="2">
    <location>
        <begin position="1"/>
        <end position="62"/>
    </location>
</feature>
<evidence type="ECO:0000256" key="1">
    <source>
        <dbReference type="ARBA" id="ARBA00038158"/>
    </source>
</evidence>
<keyword evidence="3" id="KW-0489">Methyltransferase</keyword>
<evidence type="ECO:0000313" key="4">
    <source>
        <dbReference type="Proteomes" id="UP000711996"/>
    </source>
</evidence>
<dbReference type="Proteomes" id="UP000711996">
    <property type="component" value="Unassembled WGS sequence"/>
</dbReference>
<dbReference type="SUPFAM" id="SSF53335">
    <property type="entry name" value="S-adenosyl-L-methionine-dependent methyltransferases"/>
    <property type="match status" value="1"/>
</dbReference>
<dbReference type="PANTHER" id="PTHR43591:SF10">
    <property type="entry name" value="ABC TRANSMEMBRANE TYPE-1 DOMAIN-CONTAINING PROTEIN-RELATED"/>
    <property type="match status" value="1"/>
</dbReference>
<dbReference type="Gene3D" id="3.40.50.150">
    <property type="entry name" value="Vaccinia Virus protein VP39"/>
    <property type="match status" value="1"/>
</dbReference>
<keyword evidence="4" id="KW-1185">Reference proteome</keyword>
<gene>
    <name evidence="3" type="primary">tdiE-5</name>
    <name evidence="3" type="ORF">CGCSCA2_v004543</name>
</gene>
<dbReference type="Pfam" id="PF13489">
    <property type="entry name" value="Methyltransf_23"/>
    <property type="match status" value="1"/>
</dbReference>
<dbReference type="AlphaFoldDB" id="A0A9P5EWF4"/>
<reference evidence="3" key="1">
    <citation type="submission" date="2019-06" db="EMBL/GenBank/DDBJ databases">
        <authorList>
            <person name="Gan P."/>
            <person name="Shirasu K."/>
        </authorList>
    </citation>
    <scope>NUCLEOTIDE SEQUENCE [LARGE SCALE GENOMIC DNA]</scope>
    <source>
        <strain evidence="3">CAD2</strain>
    </source>
</reference>
<accession>A0A9P5EWF4</accession>
<name>A0A9P5EWF4_COLSI</name>
<evidence type="ECO:0000256" key="2">
    <source>
        <dbReference type="SAM" id="MobiDB-lite"/>
    </source>
</evidence>
<sequence length="307" mass="34079">METSSVVHSTTARRPSTTAVSSARNQPAVAQTNPFSSSPSMGPASGLATIDVDDGTPDDGSSIDERMTTYTASLTSSVVDYPTEYGRRYHAFRQGGAVEMGDCFPNAEIIGNDLSPIQTPWVPPNVKFEIDDVESSWVGVEKYDYIFCRYMVVAIADWPKLIQNIYEHLNPGGWVEFQEMDGLYYSEDNTYTEELAVFKWNREYLAACDAMGRTARPGRQVEGWVRGTGFDNVESQKFKTPIGPWAKDPQLRDVGMICLSQLLDGLEGFTLKLFCGFLGKTQEEVLVMLSHVRKELKSGAAHILVNQ</sequence>
<protein>
    <submittedName>
        <fullName evidence="3">Methyltransferase tdiE</fullName>
    </submittedName>
</protein>
<organism evidence="3 4">
    <name type="scientific">Colletotrichum siamense</name>
    <name type="common">Anthracnose fungus</name>
    <dbReference type="NCBI Taxonomy" id="690259"/>
    <lineage>
        <taxon>Eukaryota</taxon>
        <taxon>Fungi</taxon>
        <taxon>Dikarya</taxon>
        <taxon>Ascomycota</taxon>
        <taxon>Pezizomycotina</taxon>
        <taxon>Sordariomycetes</taxon>
        <taxon>Hypocreomycetidae</taxon>
        <taxon>Glomerellales</taxon>
        <taxon>Glomerellaceae</taxon>
        <taxon>Colletotrichum</taxon>
        <taxon>Colletotrichum gloeosporioides species complex</taxon>
    </lineage>
</organism>
<proteinExistence type="inferred from homology"/>
<evidence type="ECO:0000313" key="3">
    <source>
        <dbReference type="EMBL" id="KAF4861042.1"/>
    </source>
</evidence>
<keyword evidence="3" id="KW-0808">Transferase</keyword>
<comment type="caution">
    <text evidence="3">The sequence shown here is derived from an EMBL/GenBank/DDBJ whole genome shotgun (WGS) entry which is preliminary data.</text>
</comment>
<dbReference type="EMBL" id="QPMT01000011">
    <property type="protein sequence ID" value="KAF4861042.1"/>
    <property type="molecule type" value="Genomic_DNA"/>
</dbReference>
<dbReference type="GO" id="GO:0032259">
    <property type="term" value="P:methylation"/>
    <property type="evidence" value="ECO:0007669"/>
    <property type="project" value="UniProtKB-KW"/>
</dbReference>
<feature type="compositionally biased region" description="Polar residues" evidence="2">
    <location>
        <begin position="1"/>
        <end position="40"/>
    </location>
</feature>
<dbReference type="OrthoDB" id="2013972at2759"/>
<dbReference type="InterPro" id="IPR029063">
    <property type="entry name" value="SAM-dependent_MTases_sf"/>
</dbReference>
<dbReference type="PANTHER" id="PTHR43591">
    <property type="entry name" value="METHYLTRANSFERASE"/>
    <property type="match status" value="1"/>
</dbReference>